<evidence type="ECO:0000256" key="1">
    <source>
        <dbReference type="ARBA" id="ARBA00022737"/>
    </source>
</evidence>
<dbReference type="FunFam" id="3.40.50.300:FF:001091">
    <property type="entry name" value="Probable disease resistance protein At1g61300"/>
    <property type="match status" value="1"/>
</dbReference>
<feature type="domain" description="Disease resistance protein winged helix" evidence="8">
    <location>
        <begin position="472"/>
        <end position="543"/>
    </location>
</feature>
<feature type="coiled-coil region" evidence="5">
    <location>
        <begin position="95"/>
        <end position="122"/>
    </location>
</feature>
<feature type="domain" description="NB-ARC" evidence="6">
    <location>
        <begin position="214"/>
        <end position="387"/>
    </location>
</feature>
<dbReference type="FunFam" id="1.10.10.10:FF:000322">
    <property type="entry name" value="Probable disease resistance protein At1g63360"/>
    <property type="match status" value="1"/>
</dbReference>
<evidence type="ECO:0000259" key="9">
    <source>
        <dbReference type="Pfam" id="PF23598"/>
    </source>
</evidence>
<evidence type="ECO:0000259" key="7">
    <source>
        <dbReference type="Pfam" id="PF18052"/>
    </source>
</evidence>
<protein>
    <submittedName>
        <fullName evidence="10">Putative P-loop containing nucleoside triphosphate hydrolase, leucine-rich repeat domain, L</fullName>
    </submittedName>
</protein>
<dbReference type="InterPro" id="IPR002182">
    <property type="entry name" value="NB-ARC"/>
</dbReference>
<evidence type="ECO:0000256" key="2">
    <source>
        <dbReference type="ARBA" id="ARBA00022741"/>
    </source>
</evidence>
<dbReference type="Gene3D" id="1.10.10.10">
    <property type="entry name" value="Winged helix-like DNA-binding domain superfamily/Winged helix DNA-binding domain"/>
    <property type="match status" value="1"/>
</dbReference>
<dbReference type="InterPro" id="IPR058922">
    <property type="entry name" value="WHD_DRP"/>
</dbReference>
<dbReference type="Gene3D" id="1.20.5.4130">
    <property type="match status" value="1"/>
</dbReference>
<evidence type="ECO:0000259" key="8">
    <source>
        <dbReference type="Pfam" id="PF23559"/>
    </source>
</evidence>
<name>A0A2P6RSF0_ROSCH</name>
<comment type="caution">
    <text evidence="10">The sequence shown here is derived from an EMBL/GenBank/DDBJ whole genome shotgun (WGS) entry which is preliminary data.</text>
</comment>
<dbReference type="InterPro" id="IPR027417">
    <property type="entry name" value="P-loop_NTPase"/>
</dbReference>
<gene>
    <name evidence="10" type="ORF">RchiOBHm_Chr2g0120611</name>
</gene>
<dbReference type="GO" id="GO:0005524">
    <property type="term" value="F:ATP binding"/>
    <property type="evidence" value="ECO:0007669"/>
    <property type="project" value="UniProtKB-KW"/>
</dbReference>
<keyword evidence="10" id="KW-0378">Hydrolase</keyword>
<dbReference type="PANTHER" id="PTHR36766:SF40">
    <property type="entry name" value="DISEASE RESISTANCE PROTEIN RGA3"/>
    <property type="match status" value="1"/>
</dbReference>
<keyword evidence="2" id="KW-0547">Nucleotide-binding</keyword>
<dbReference type="Pfam" id="PF00931">
    <property type="entry name" value="NB-ARC"/>
    <property type="match status" value="1"/>
</dbReference>
<dbReference type="PRINTS" id="PR00364">
    <property type="entry name" value="DISEASERSIST"/>
</dbReference>
<proteinExistence type="predicted"/>
<keyword evidence="4" id="KW-0067">ATP-binding</keyword>
<dbReference type="STRING" id="74649.A0A2P6RSF0"/>
<dbReference type="SUPFAM" id="SSF52540">
    <property type="entry name" value="P-loop containing nucleoside triphosphate hydrolases"/>
    <property type="match status" value="1"/>
</dbReference>
<dbReference type="PROSITE" id="PS51450">
    <property type="entry name" value="LRR"/>
    <property type="match status" value="2"/>
</dbReference>
<evidence type="ECO:0000256" key="5">
    <source>
        <dbReference type="SAM" id="Coils"/>
    </source>
</evidence>
<dbReference type="Gene3D" id="3.80.10.10">
    <property type="entry name" value="Ribonuclease Inhibitor"/>
    <property type="match status" value="1"/>
</dbReference>
<reference evidence="10 11" key="1">
    <citation type="journal article" date="2018" name="Nat. Genet.">
        <title>The Rosa genome provides new insights in the design of modern roses.</title>
        <authorList>
            <person name="Bendahmane M."/>
        </authorList>
    </citation>
    <scope>NUCLEOTIDE SEQUENCE [LARGE SCALE GENOMIC DNA]</scope>
    <source>
        <strain evidence="11">cv. Old Blush</strain>
    </source>
</reference>
<dbReference type="Gene3D" id="1.10.8.430">
    <property type="entry name" value="Helical domain of apoptotic protease-activating factors"/>
    <property type="match status" value="1"/>
</dbReference>
<accession>A0A2P6RSF0</accession>
<dbReference type="OMA" id="NDEYRKW"/>
<sequence length="990" mass="113523">MYIYVLTHFLFLATLIGLPFFPLQVDQFLMAEALISVLLEQLASITIQQVQQQVKLVVDVKKEVANLTHYFRAIEAVLKDAEERQVKEASVKLWLDDLKDVSNEMEDVLDDWNTEILRLQIETQEKEDGNALDTTKKKVCLCIPTAFFCSGQVSRVIFRRDIAQKIKDLNERLATIADIRQKFNLQYTKSSTEHIERQKTTSFVDQTFGRVDEKELLVGKLLSKSNPEGQSPIVIPIVGMGGIGKTTLSQLAYNDKRVQENFKDRIWVCVSDPFDELNIAKTILARLGGNVNSISSDLDAFFECLQKSIEGKKFLLVLDDVWNQDCMKWANLKLHLQKGAVGSKIIVTTRKEEVARMMGAPDNTINLKVLSDENCWSLFAGIAFANSNQDECRNLEPIGREIVKKCKGLPLVAKTLGGLMCCKKEKKEWQDVLSSEIWELHTMEQHVFQPLLLSYYDLTPMIKQCLLYCVTFPKDHVINRKVLIELWMSQGFLVSIGNKKKTIIDIGESYFDDLIRRSFFQNFKKDEFGDIEKCQMHDIVHDFLQYLTRNECLIVEFKGGEKRIELPADNKLSHLTIMFAPYSPFPFSFDHCQRLRTITTFNCKITSLSGELILQLKCVRTLNLSGNNIEEVPDEVGVLVHLRYLDLSSNRRLKKLPDSLCNLVNLQTLRVDGCDGLKKLPEAMGKLTSLQHLHAQGIRHLKLPKSIARLKSLRTLDLWVVIEGEGSGDVEGFRLSELRDMDELQGKLFIRFMGKLKDSAASDAEKAKLVNKKHLLHLVLAFNFDESKGNQSTIQEVVLNALQPNSNLESLQIRGYYGSTLYYPNWTSSLINLKSLTFSRCHVFYYVPLSVLGYLGSLERLRFERMFEVKKVGFEYSLDHQVILFPNLKQLEFDYFPEWEEWDHDENDATSSSPTCFMPRLSTLSIEYCFKLKTLPYFLPRKTPLLQNLIISRCFILSQSCKDRQGPEWSKISHIPNITIEAKIVQNDGV</sequence>
<evidence type="ECO:0000259" key="6">
    <source>
        <dbReference type="Pfam" id="PF00931"/>
    </source>
</evidence>
<organism evidence="10 11">
    <name type="scientific">Rosa chinensis</name>
    <name type="common">China rose</name>
    <dbReference type="NCBI Taxonomy" id="74649"/>
    <lineage>
        <taxon>Eukaryota</taxon>
        <taxon>Viridiplantae</taxon>
        <taxon>Streptophyta</taxon>
        <taxon>Embryophyta</taxon>
        <taxon>Tracheophyta</taxon>
        <taxon>Spermatophyta</taxon>
        <taxon>Magnoliopsida</taxon>
        <taxon>eudicotyledons</taxon>
        <taxon>Gunneridae</taxon>
        <taxon>Pentapetalae</taxon>
        <taxon>rosids</taxon>
        <taxon>fabids</taxon>
        <taxon>Rosales</taxon>
        <taxon>Rosaceae</taxon>
        <taxon>Rosoideae</taxon>
        <taxon>Rosoideae incertae sedis</taxon>
        <taxon>Rosa</taxon>
    </lineage>
</organism>
<feature type="domain" description="Disease resistance R13L4/SHOC-2-like LRR" evidence="9">
    <location>
        <begin position="595"/>
        <end position="927"/>
    </location>
</feature>
<evidence type="ECO:0000256" key="4">
    <source>
        <dbReference type="ARBA" id="ARBA00022840"/>
    </source>
</evidence>
<keyword evidence="3" id="KW-0611">Plant defense</keyword>
<dbReference type="Proteomes" id="UP000238479">
    <property type="component" value="Chromosome 2"/>
</dbReference>
<dbReference type="SUPFAM" id="SSF52058">
    <property type="entry name" value="L domain-like"/>
    <property type="match status" value="1"/>
</dbReference>
<dbReference type="InterPro" id="IPR042197">
    <property type="entry name" value="Apaf_helical"/>
</dbReference>
<dbReference type="EMBL" id="PDCK01000040">
    <property type="protein sequence ID" value="PRQ49321.1"/>
    <property type="molecule type" value="Genomic_DNA"/>
</dbReference>
<evidence type="ECO:0000313" key="11">
    <source>
        <dbReference type="Proteomes" id="UP000238479"/>
    </source>
</evidence>
<dbReference type="PANTHER" id="PTHR36766">
    <property type="entry name" value="PLANT BROAD-SPECTRUM MILDEW RESISTANCE PROTEIN RPW8"/>
    <property type="match status" value="1"/>
</dbReference>
<evidence type="ECO:0000256" key="3">
    <source>
        <dbReference type="ARBA" id="ARBA00022821"/>
    </source>
</evidence>
<keyword evidence="1" id="KW-0677">Repeat</keyword>
<dbReference type="Pfam" id="PF18052">
    <property type="entry name" value="Rx_N"/>
    <property type="match status" value="1"/>
</dbReference>
<feature type="domain" description="Disease resistance N-terminal" evidence="7">
    <location>
        <begin position="35"/>
        <end position="124"/>
    </location>
</feature>
<evidence type="ECO:0000313" key="10">
    <source>
        <dbReference type="EMBL" id="PRQ49321.1"/>
    </source>
</evidence>
<keyword evidence="5" id="KW-0175">Coiled coil</keyword>
<dbReference type="GO" id="GO:0016787">
    <property type="term" value="F:hydrolase activity"/>
    <property type="evidence" value="ECO:0007669"/>
    <property type="project" value="UniProtKB-KW"/>
</dbReference>
<dbReference type="Pfam" id="PF23598">
    <property type="entry name" value="LRR_14"/>
    <property type="match status" value="1"/>
</dbReference>
<dbReference type="Gramene" id="PRQ49321">
    <property type="protein sequence ID" value="PRQ49321"/>
    <property type="gene ID" value="RchiOBHm_Chr2g0120611"/>
</dbReference>
<dbReference type="GO" id="GO:0051707">
    <property type="term" value="P:response to other organism"/>
    <property type="evidence" value="ECO:0007669"/>
    <property type="project" value="UniProtKB-ARBA"/>
</dbReference>
<dbReference type="InterPro" id="IPR001611">
    <property type="entry name" value="Leu-rich_rpt"/>
</dbReference>
<dbReference type="InterPro" id="IPR036388">
    <property type="entry name" value="WH-like_DNA-bd_sf"/>
</dbReference>
<dbReference type="InterPro" id="IPR055414">
    <property type="entry name" value="LRR_R13L4/SHOC2-like"/>
</dbReference>
<keyword evidence="11" id="KW-1185">Reference proteome</keyword>
<dbReference type="GO" id="GO:0006952">
    <property type="term" value="P:defense response"/>
    <property type="evidence" value="ECO:0007669"/>
    <property type="project" value="UniProtKB-KW"/>
</dbReference>
<dbReference type="Pfam" id="PF23559">
    <property type="entry name" value="WHD_DRP"/>
    <property type="match status" value="1"/>
</dbReference>
<dbReference type="InterPro" id="IPR032675">
    <property type="entry name" value="LRR_dom_sf"/>
</dbReference>
<dbReference type="GO" id="GO:0043531">
    <property type="term" value="F:ADP binding"/>
    <property type="evidence" value="ECO:0007669"/>
    <property type="project" value="InterPro"/>
</dbReference>
<dbReference type="InterPro" id="IPR041118">
    <property type="entry name" value="Rx_N"/>
</dbReference>
<dbReference type="Gene3D" id="3.40.50.300">
    <property type="entry name" value="P-loop containing nucleotide triphosphate hydrolases"/>
    <property type="match status" value="1"/>
</dbReference>
<dbReference type="AlphaFoldDB" id="A0A2P6RSF0"/>